<dbReference type="Gene3D" id="3.40.50.140">
    <property type="match status" value="1"/>
</dbReference>
<dbReference type="SUPFAM" id="SSF56712">
    <property type="entry name" value="Prokaryotic type I DNA topoisomerase"/>
    <property type="match status" value="1"/>
</dbReference>
<dbReference type="PANTHER" id="PTHR11390:SF21">
    <property type="entry name" value="DNA TOPOISOMERASE 3-ALPHA"/>
    <property type="match status" value="1"/>
</dbReference>
<keyword evidence="8" id="KW-0413">Isomerase</keyword>
<gene>
    <name evidence="16" type="ORF">caldi_08360</name>
</gene>
<dbReference type="InterPro" id="IPR006171">
    <property type="entry name" value="TOPRIM_dom"/>
</dbReference>
<dbReference type="Pfam" id="PF01131">
    <property type="entry name" value="Topoisom_bac"/>
    <property type="match status" value="1"/>
</dbReference>
<dbReference type="InterPro" id="IPR003601">
    <property type="entry name" value="Topo_IA_2"/>
</dbReference>
<dbReference type="InterPro" id="IPR013824">
    <property type="entry name" value="Topo_IA_cen_sub1"/>
</dbReference>
<keyword evidence="4" id="KW-0479">Metal-binding</keyword>
<evidence type="ECO:0000313" key="17">
    <source>
        <dbReference type="Proteomes" id="UP001163687"/>
    </source>
</evidence>
<evidence type="ECO:0000256" key="2">
    <source>
        <dbReference type="ARBA" id="ARBA00009446"/>
    </source>
</evidence>
<evidence type="ECO:0000256" key="5">
    <source>
        <dbReference type="ARBA" id="ARBA00022842"/>
    </source>
</evidence>
<dbReference type="NCBIfam" id="TIGR01056">
    <property type="entry name" value="topB"/>
    <property type="match status" value="1"/>
</dbReference>
<evidence type="ECO:0000256" key="3">
    <source>
        <dbReference type="ARBA" id="ARBA00012891"/>
    </source>
</evidence>
<evidence type="ECO:0000256" key="7">
    <source>
        <dbReference type="ARBA" id="ARBA00023125"/>
    </source>
</evidence>
<dbReference type="InterPro" id="IPR025589">
    <property type="entry name" value="Toprim_C_rpt"/>
</dbReference>
<dbReference type="CDD" id="cd00186">
    <property type="entry name" value="TOP1Ac"/>
    <property type="match status" value="1"/>
</dbReference>
<dbReference type="InterPro" id="IPR013826">
    <property type="entry name" value="Topo_IA_cen_sub3"/>
</dbReference>
<keyword evidence="5" id="KW-0460">Magnesium</keyword>
<feature type="region of interest" description="Disordered" evidence="13">
    <location>
        <begin position="435"/>
        <end position="464"/>
    </location>
</feature>
<dbReference type="GO" id="GO:0006310">
    <property type="term" value="P:DNA recombination"/>
    <property type="evidence" value="ECO:0007669"/>
    <property type="project" value="TreeGrafter"/>
</dbReference>
<dbReference type="Pfam" id="PF13342">
    <property type="entry name" value="Toprim_Crpt"/>
    <property type="match status" value="1"/>
</dbReference>
<evidence type="ECO:0000256" key="13">
    <source>
        <dbReference type="SAM" id="MobiDB-lite"/>
    </source>
</evidence>
<dbReference type="GO" id="GO:0043597">
    <property type="term" value="C:cytoplasmic replication fork"/>
    <property type="evidence" value="ECO:0007669"/>
    <property type="project" value="TreeGrafter"/>
</dbReference>
<accession>A0AA35G5M7</accession>
<keyword evidence="6" id="KW-0799">Topoisomerase</keyword>
<dbReference type="PROSITE" id="PS50880">
    <property type="entry name" value="TOPRIM"/>
    <property type="match status" value="1"/>
</dbReference>
<evidence type="ECO:0000256" key="6">
    <source>
        <dbReference type="ARBA" id="ARBA00023029"/>
    </source>
</evidence>
<evidence type="ECO:0000256" key="11">
    <source>
        <dbReference type="ARBA" id="ARBA00032235"/>
    </source>
</evidence>
<dbReference type="GO" id="GO:0006281">
    <property type="term" value="P:DNA repair"/>
    <property type="evidence" value="ECO:0007669"/>
    <property type="project" value="TreeGrafter"/>
</dbReference>
<dbReference type="InterPro" id="IPR000380">
    <property type="entry name" value="Topo_IA"/>
</dbReference>
<name>A0AA35G5M7_9FIRM</name>
<dbReference type="InterPro" id="IPR005738">
    <property type="entry name" value="TopoIII"/>
</dbReference>
<evidence type="ECO:0000256" key="12">
    <source>
        <dbReference type="ARBA" id="ARBA00032877"/>
    </source>
</evidence>
<feature type="compositionally biased region" description="Acidic residues" evidence="13">
    <location>
        <begin position="447"/>
        <end position="458"/>
    </location>
</feature>
<dbReference type="GO" id="GO:0003677">
    <property type="term" value="F:DNA binding"/>
    <property type="evidence" value="ECO:0007669"/>
    <property type="project" value="UniProtKB-KW"/>
</dbReference>
<evidence type="ECO:0000259" key="14">
    <source>
        <dbReference type="PROSITE" id="PS50880"/>
    </source>
</evidence>
<evidence type="ECO:0000256" key="8">
    <source>
        <dbReference type="ARBA" id="ARBA00023235"/>
    </source>
</evidence>
<feature type="domain" description="Topo IA-type catalytic" evidence="15">
    <location>
        <begin position="152"/>
        <end position="604"/>
    </location>
</feature>
<organism evidence="16 17">
    <name type="scientific">Caldinitratiruptor microaerophilus</name>
    <dbReference type="NCBI Taxonomy" id="671077"/>
    <lineage>
        <taxon>Bacteria</taxon>
        <taxon>Bacillati</taxon>
        <taxon>Bacillota</taxon>
        <taxon>Clostridia</taxon>
        <taxon>Eubacteriales</taxon>
        <taxon>Symbiobacteriaceae</taxon>
        <taxon>Caldinitratiruptor</taxon>
    </lineage>
</organism>
<proteinExistence type="inferred from homology"/>
<reference evidence="16" key="1">
    <citation type="submission" date="2022-03" db="EMBL/GenBank/DDBJ databases">
        <title>Complete genome sequence of Caldinitratiruptor microaerophilus.</title>
        <authorList>
            <person name="Mukaiyama R."/>
            <person name="Nishiyama T."/>
            <person name="Ueda K."/>
        </authorList>
    </citation>
    <scope>NUCLEOTIDE SEQUENCE</scope>
    <source>
        <strain evidence="16">JCM 16183</strain>
    </source>
</reference>
<dbReference type="Gene3D" id="2.70.20.10">
    <property type="entry name" value="Topoisomerase I, domain 3"/>
    <property type="match status" value="1"/>
</dbReference>
<dbReference type="AlphaFoldDB" id="A0AA35G5M7"/>
<comment type="similarity">
    <text evidence="2">Belongs to the type IA topoisomerase family.</text>
</comment>
<dbReference type="InterPro" id="IPR013825">
    <property type="entry name" value="Topo_IA_cen_sub2"/>
</dbReference>
<dbReference type="CDD" id="cd03362">
    <property type="entry name" value="TOPRIM_TopoIA_TopoIII"/>
    <property type="match status" value="1"/>
</dbReference>
<dbReference type="NCBIfam" id="NF005829">
    <property type="entry name" value="PRK07726.1"/>
    <property type="match status" value="1"/>
</dbReference>
<dbReference type="EMBL" id="AP025628">
    <property type="protein sequence ID" value="BDG59746.1"/>
    <property type="molecule type" value="Genomic_DNA"/>
</dbReference>
<feature type="region of interest" description="Disordered" evidence="13">
    <location>
        <begin position="697"/>
        <end position="732"/>
    </location>
</feature>
<feature type="domain" description="Toprim" evidence="14">
    <location>
        <begin position="4"/>
        <end position="135"/>
    </location>
</feature>
<dbReference type="Proteomes" id="UP001163687">
    <property type="component" value="Chromosome"/>
</dbReference>
<comment type="catalytic activity">
    <reaction evidence="1">
        <text>ATP-independent breakage of single-stranded DNA, followed by passage and rejoining.</text>
        <dbReference type="EC" id="5.6.2.1"/>
    </reaction>
</comment>
<dbReference type="InterPro" id="IPR034144">
    <property type="entry name" value="TOPRIM_TopoIII"/>
</dbReference>
<dbReference type="GO" id="GO:0006265">
    <property type="term" value="P:DNA topological change"/>
    <property type="evidence" value="ECO:0007669"/>
    <property type="project" value="InterPro"/>
</dbReference>
<dbReference type="Gene3D" id="1.10.290.10">
    <property type="entry name" value="Topoisomerase I, domain 4"/>
    <property type="match status" value="1"/>
</dbReference>
<keyword evidence="7" id="KW-0238">DNA-binding</keyword>
<keyword evidence="17" id="KW-1185">Reference proteome</keyword>
<dbReference type="InterPro" id="IPR003602">
    <property type="entry name" value="Topo_IA_DNA-bd_dom"/>
</dbReference>
<evidence type="ECO:0000256" key="4">
    <source>
        <dbReference type="ARBA" id="ARBA00022723"/>
    </source>
</evidence>
<evidence type="ECO:0000256" key="1">
    <source>
        <dbReference type="ARBA" id="ARBA00000213"/>
    </source>
</evidence>
<dbReference type="GO" id="GO:0046872">
    <property type="term" value="F:metal ion binding"/>
    <property type="evidence" value="ECO:0007669"/>
    <property type="project" value="UniProtKB-KW"/>
</dbReference>
<dbReference type="RefSeq" id="WP_264843847.1">
    <property type="nucleotide sequence ID" value="NZ_AP025628.1"/>
</dbReference>
<evidence type="ECO:0000313" key="16">
    <source>
        <dbReference type="EMBL" id="BDG59746.1"/>
    </source>
</evidence>
<dbReference type="GO" id="GO:0003917">
    <property type="term" value="F:DNA topoisomerase type I (single strand cut, ATP-independent) activity"/>
    <property type="evidence" value="ECO:0007669"/>
    <property type="project" value="UniProtKB-EC"/>
</dbReference>
<feature type="compositionally biased region" description="Basic residues" evidence="13">
    <location>
        <begin position="718"/>
        <end position="732"/>
    </location>
</feature>
<dbReference type="InterPro" id="IPR023405">
    <property type="entry name" value="Topo_IA_core_domain"/>
</dbReference>
<dbReference type="Gene3D" id="1.10.460.10">
    <property type="entry name" value="Topoisomerase I, domain 2"/>
    <property type="match status" value="1"/>
</dbReference>
<dbReference type="SMART" id="SM00436">
    <property type="entry name" value="TOP1Bc"/>
    <property type="match status" value="1"/>
</dbReference>
<dbReference type="InterPro" id="IPR023406">
    <property type="entry name" value="Topo_IA_AS"/>
</dbReference>
<dbReference type="SMART" id="SM00437">
    <property type="entry name" value="TOP1Ac"/>
    <property type="match status" value="1"/>
</dbReference>
<evidence type="ECO:0000256" key="9">
    <source>
        <dbReference type="ARBA" id="ARBA00030003"/>
    </source>
</evidence>
<dbReference type="PROSITE" id="PS52039">
    <property type="entry name" value="TOPO_IA_2"/>
    <property type="match status" value="1"/>
</dbReference>
<dbReference type="PROSITE" id="PS00396">
    <property type="entry name" value="TOPO_IA_1"/>
    <property type="match status" value="1"/>
</dbReference>
<dbReference type="PRINTS" id="PR00417">
    <property type="entry name" value="PRTPISMRASEI"/>
</dbReference>
<dbReference type="Pfam" id="PF01751">
    <property type="entry name" value="Toprim"/>
    <property type="match status" value="1"/>
</dbReference>
<dbReference type="InterPro" id="IPR013497">
    <property type="entry name" value="Topo_IA_cen"/>
</dbReference>
<protein>
    <recommendedName>
        <fullName evidence="3">DNA topoisomerase</fullName>
        <ecNumber evidence="3">5.6.2.1</ecNumber>
    </recommendedName>
    <alternativeName>
        <fullName evidence="12">Omega-protein</fullName>
    </alternativeName>
    <alternativeName>
        <fullName evidence="11">Relaxing enzyme</fullName>
    </alternativeName>
    <alternativeName>
        <fullName evidence="9">Swivelase</fullName>
    </alternativeName>
    <alternativeName>
        <fullName evidence="10">Untwisting enzyme</fullName>
    </alternativeName>
</protein>
<evidence type="ECO:0000256" key="10">
    <source>
        <dbReference type="ARBA" id="ARBA00031985"/>
    </source>
</evidence>
<dbReference type="KEGG" id="cmic:caldi_08360"/>
<evidence type="ECO:0000259" key="15">
    <source>
        <dbReference type="PROSITE" id="PS52039"/>
    </source>
</evidence>
<dbReference type="PANTHER" id="PTHR11390">
    <property type="entry name" value="PROKARYOTIC DNA TOPOISOMERASE"/>
    <property type="match status" value="1"/>
</dbReference>
<dbReference type="EC" id="5.6.2.1" evidence="3"/>
<dbReference type="SMART" id="SM00493">
    <property type="entry name" value="TOPRIM"/>
    <property type="match status" value="1"/>
</dbReference>
<sequence length="732" mass="80192">MPFKSLILTEKPSVARAIADALGDFSRRDGYLESPQYLLTWAAGHLVDLARPEDYDPRYEHWRMDDLPILPARWELRTRDGAAPHLRRIAKLARQAAEIVNACDAGREGELIFRQIYEHLRLRLPVRRLWLTSLTPQAIRQAFAVLRPGSDYDGLYASALARARGDWLVGINATRAFTLRFGSPGQGVLSVGRVQTPTLAMIVRREHEIRAFRPEPYWEVHATLSAGGRTFRARWTGPHGHRLHDADAAHALAQRICGAVSAVVIQADVRDEAQPPPQLHDLTSLQREANRRFGLTAAQALEAAQALYEARLITYPRTDSRYVTPDLAATFPGLLKAVLTVPGFDHLGRATDPSRAAHSRRVVNPTKVTDHHAILPTGERPAANLPRDQALVYDLIVRRFLAVCMPDALDRRVRLTLDAGGERLEALGVTAMEPGWRAADRPPGPGPEEEVPDADADGGSEVPELRPGQVVRVDAAESVAKQTRPPKRYTEGSLVAAMESAGQNLDDEAAREALKGRGLGTPATRAAIIERLKQAGYVRAHGKALVPTDKGERLIDLVHRAAVPLLASPQLTGEWEKRLNDVARGEEEAGRMEQAMRAFAGEIVAAVRAASPEPGAGEPHTLPSCPLCGSPVVAERFEVRCTRAGCGLRVSRRILGRALSDAELAALLRDRRTPVLEGFTGKAGKTFAAALVLRDDGSGVNFEFPPAPRGRAKDRQRRERRARPSRRRAAAG</sequence>